<dbReference type="SUPFAM" id="SSF53067">
    <property type="entry name" value="Actin-like ATPase domain"/>
    <property type="match status" value="2"/>
</dbReference>
<dbReference type="EMBL" id="MFGX01000023">
    <property type="protein sequence ID" value="OGF56904.1"/>
    <property type="molecule type" value="Genomic_DNA"/>
</dbReference>
<dbReference type="InterPro" id="IPR000905">
    <property type="entry name" value="Gcp-like_dom"/>
</dbReference>
<evidence type="ECO:0000313" key="3">
    <source>
        <dbReference type="Proteomes" id="UP000179157"/>
    </source>
</evidence>
<dbReference type="Pfam" id="PF00814">
    <property type="entry name" value="TsaD"/>
    <property type="match status" value="1"/>
</dbReference>
<dbReference type="GO" id="GO:0002949">
    <property type="term" value="P:tRNA threonylcarbamoyladenosine modification"/>
    <property type="evidence" value="ECO:0007669"/>
    <property type="project" value="InterPro"/>
</dbReference>
<sequence>MLIVGWDTGGERGSVGLLGDDRPLSEIDFSAALKQGEKLLPALDMALRLAEAPRCDIGLISVSIGPGSFTGLRIGIATAKGLARSLGIPMVGVPAVDSYARAANFWDGPVWVLLSDRRDWIYAASYRKSKSLAPVQAIALEAFCKIQEGSERTLFVGPGAEQHRTKLTGKIEGSVVASAGLNRPSGLQIASLGWEKYCRSGCDELYELEPVYLQAPLAEAMAQE</sequence>
<dbReference type="InterPro" id="IPR043129">
    <property type="entry name" value="ATPase_NBD"/>
</dbReference>
<dbReference type="Gene3D" id="3.30.420.40">
    <property type="match status" value="2"/>
</dbReference>
<dbReference type="STRING" id="1817864.A2Z21_07320"/>
<dbReference type="Proteomes" id="UP000179157">
    <property type="component" value="Unassembled WGS sequence"/>
</dbReference>
<evidence type="ECO:0000259" key="1">
    <source>
        <dbReference type="Pfam" id="PF00814"/>
    </source>
</evidence>
<dbReference type="AlphaFoldDB" id="A0A1F5V0F6"/>
<organism evidence="2 3">
    <name type="scientific">Fraserbacteria sp. (strain RBG_16_55_9)</name>
    <dbReference type="NCBI Taxonomy" id="1817864"/>
    <lineage>
        <taxon>Bacteria</taxon>
        <taxon>Candidatus Fraseribacteriota</taxon>
    </lineage>
</organism>
<dbReference type="NCBIfam" id="TIGR03725">
    <property type="entry name" value="T6A_YeaZ"/>
    <property type="match status" value="1"/>
</dbReference>
<reference evidence="2 3" key="1">
    <citation type="journal article" date="2016" name="Nat. Commun.">
        <title>Thousands of microbial genomes shed light on interconnected biogeochemical processes in an aquifer system.</title>
        <authorList>
            <person name="Anantharaman K."/>
            <person name="Brown C.T."/>
            <person name="Hug L.A."/>
            <person name="Sharon I."/>
            <person name="Castelle C.J."/>
            <person name="Probst A.J."/>
            <person name="Thomas B.C."/>
            <person name="Singh A."/>
            <person name="Wilkins M.J."/>
            <person name="Karaoz U."/>
            <person name="Brodie E.L."/>
            <person name="Williams K.H."/>
            <person name="Hubbard S.S."/>
            <person name="Banfield J.F."/>
        </authorList>
    </citation>
    <scope>NUCLEOTIDE SEQUENCE [LARGE SCALE GENOMIC DNA]</scope>
    <source>
        <strain evidence="3">RBG_16_55_9</strain>
    </source>
</reference>
<protein>
    <submittedName>
        <fullName evidence="2">tRNA (Adenosine(37)-N6)-threonylcarbamoyltransferase complex dimerization subunit type 1 TsaB</fullName>
    </submittedName>
</protein>
<comment type="caution">
    <text evidence="2">The sequence shown here is derived from an EMBL/GenBank/DDBJ whole genome shotgun (WGS) entry which is preliminary data.</text>
</comment>
<feature type="domain" description="Gcp-like" evidence="1">
    <location>
        <begin position="36"/>
        <end position="154"/>
    </location>
</feature>
<keyword evidence="2" id="KW-0808">Transferase</keyword>
<dbReference type="InterPro" id="IPR022496">
    <property type="entry name" value="T6A_TsaB"/>
</dbReference>
<dbReference type="CDD" id="cd24032">
    <property type="entry name" value="ASKHA_NBD_TsaB"/>
    <property type="match status" value="1"/>
</dbReference>
<proteinExistence type="predicted"/>
<gene>
    <name evidence="2" type="ORF">A2Z21_07320</name>
</gene>
<accession>A0A1F5V0F6</accession>
<dbReference type="GO" id="GO:0016740">
    <property type="term" value="F:transferase activity"/>
    <property type="evidence" value="ECO:0007669"/>
    <property type="project" value="UniProtKB-KW"/>
</dbReference>
<name>A0A1F5V0F6_FRAXR</name>
<evidence type="ECO:0000313" key="2">
    <source>
        <dbReference type="EMBL" id="OGF56904.1"/>
    </source>
</evidence>